<dbReference type="EMBL" id="JBHTBJ010000055">
    <property type="protein sequence ID" value="MFC7279623.1"/>
    <property type="molecule type" value="Genomic_DNA"/>
</dbReference>
<comment type="caution">
    <text evidence="1">The sequence shown here is derived from an EMBL/GenBank/DDBJ whole genome shotgun (WGS) entry which is preliminary data.</text>
</comment>
<dbReference type="RefSeq" id="WP_378977119.1">
    <property type="nucleotide sequence ID" value="NZ_JBHTBJ010000055.1"/>
</dbReference>
<keyword evidence="2" id="KW-1185">Reference proteome</keyword>
<dbReference type="Proteomes" id="UP001596548">
    <property type="component" value="Unassembled WGS sequence"/>
</dbReference>
<gene>
    <name evidence="1" type="ORF">ACFQS1_37150</name>
</gene>
<organism evidence="1 2">
    <name type="scientific">Paractinoplanes rhizophilus</name>
    <dbReference type="NCBI Taxonomy" id="1416877"/>
    <lineage>
        <taxon>Bacteria</taxon>
        <taxon>Bacillati</taxon>
        <taxon>Actinomycetota</taxon>
        <taxon>Actinomycetes</taxon>
        <taxon>Micromonosporales</taxon>
        <taxon>Micromonosporaceae</taxon>
        <taxon>Paractinoplanes</taxon>
    </lineage>
</organism>
<evidence type="ECO:0000313" key="1">
    <source>
        <dbReference type="EMBL" id="MFC7279623.1"/>
    </source>
</evidence>
<evidence type="ECO:0000313" key="2">
    <source>
        <dbReference type="Proteomes" id="UP001596548"/>
    </source>
</evidence>
<accession>A0ABW2I471</accession>
<name>A0ABW2I471_9ACTN</name>
<reference evidence="2" key="1">
    <citation type="journal article" date="2019" name="Int. J. Syst. Evol. Microbiol.">
        <title>The Global Catalogue of Microorganisms (GCM) 10K type strain sequencing project: providing services to taxonomists for standard genome sequencing and annotation.</title>
        <authorList>
            <consortium name="The Broad Institute Genomics Platform"/>
            <consortium name="The Broad Institute Genome Sequencing Center for Infectious Disease"/>
            <person name="Wu L."/>
            <person name="Ma J."/>
        </authorList>
    </citation>
    <scope>NUCLEOTIDE SEQUENCE [LARGE SCALE GENOMIC DNA]</scope>
    <source>
        <strain evidence="2">XZYJT-10</strain>
    </source>
</reference>
<proteinExistence type="predicted"/>
<sequence length="425" mass="47002">MIQPHPEMACANCLSPLNTLGDRYIHPTGFRPNHRHQPEPVPVTSLDTVRRTCDFCSDPHPVWTLTGGALTAVITAADGGLIQNFGDRWATCAACYEDIVQHRLDRITQRALRALPTVEAGARSRLAQLHHSFLTGLQPGRTLITTTAWPRTTITARDLPRIRDRLLRLLRGTIALPAHLNIDRPELVGQLEQSRLYWVDPTFTNLATAAAPSLPCTALHPSLIPGDASILAWAEPVGHTAAITWSTHDTRVNLVRYRAIGSGLEQHLQQHVREDIGWLAPISTHTLPLDAEINPQDHAGIAVALATWLLMGQQATESPAAELDRPTRKRYARSNRPLPDVRLVRLRTAGQAPPEGQPHSQPADRATPVERVWVTGHWRAQPYGPGRTLRRPVYIHPHLRGPDDAPIKLSTTVRVLANPPAKTKH</sequence>
<protein>
    <submittedName>
        <fullName evidence="1">Uncharacterized protein</fullName>
    </submittedName>
</protein>